<organism evidence="1 2">
    <name type="scientific">Lentibacter algarum</name>
    <dbReference type="NCBI Taxonomy" id="576131"/>
    <lineage>
        <taxon>Bacteria</taxon>
        <taxon>Pseudomonadati</taxon>
        <taxon>Pseudomonadota</taxon>
        <taxon>Alphaproteobacteria</taxon>
        <taxon>Rhodobacterales</taxon>
        <taxon>Roseobacteraceae</taxon>
        <taxon>Lentibacter</taxon>
    </lineage>
</organism>
<proteinExistence type="predicted"/>
<dbReference type="InterPro" id="IPR024787">
    <property type="entry name" value="EcsC"/>
</dbReference>
<keyword evidence="2" id="KW-1185">Reference proteome</keyword>
<protein>
    <submittedName>
        <fullName evidence="1">EcsC protein family protein</fullName>
    </submittedName>
</protein>
<dbReference type="EMBL" id="FNPR01000002">
    <property type="protein sequence ID" value="SDY42691.1"/>
    <property type="molecule type" value="Genomic_DNA"/>
</dbReference>
<sequence length="285" mass="29818">MSLRLAPGAGSWGKCRRTLEKAVPVPDLLSMSYGIEILGAPLPDGDVEAELSALAQRYRGAGGLVIDLLNTAGGQADGLLERLPAPVRAGLESQTTRALELALEAASRSRKTVAGEPSWMTRALTTAMGAAGGFGGLPSALAELPVTTTVLLRAIQTIAEEHGFDTREAAVKYDCITVFAVAGPLEDDDGADLAFLSTRLLVNGTAVSGLIARIAPRLSVVLGQKLAAQTVPVLGAAAGAATNYAYTSYYQDMAHVHFGLRRLSINADLGHDEILARFRAKIKRG</sequence>
<dbReference type="PANTHER" id="PTHR41260:SF1">
    <property type="entry name" value="PROTEIN ECSC"/>
    <property type="match status" value="1"/>
</dbReference>
<dbReference type="Pfam" id="PF12787">
    <property type="entry name" value="EcsC"/>
    <property type="match status" value="1"/>
</dbReference>
<accession>A0A1H3JS23</accession>
<reference evidence="1 2" key="1">
    <citation type="submission" date="2016-10" db="EMBL/GenBank/DDBJ databases">
        <authorList>
            <person name="de Groot N.N."/>
        </authorList>
    </citation>
    <scope>NUCLEOTIDE SEQUENCE [LARGE SCALE GENOMIC DNA]</scope>
    <source>
        <strain evidence="1 2">DSM 24677</strain>
    </source>
</reference>
<dbReference type="PANTHER" id="PTHR41260">
    <property type="entry name" value="PROTEIN ECSC"/>
    <property type="match status" value="1"/>
</dbReference>
<dbReference type="AlphaFoldDB" id="A0A1H3JS23"/>
<dbReference type="Proteomes" id="UP000199026">
    <property type="component" value="Unassembled WGS sequence"/>
</dbReference>
<evidence type="ECO:0000313" key="1">
    <source>
        <dbReference type="EMBL" id="SDY42691.1"/>
    </source>
</evidence>
<evidence type="ECO:0000313" key="2">
    <source>
        <dbReference type="Proteomes" id="UP000199026"/>
    </source>
</evidence>
<dbReference type="STRING" id="576131.SAMN05444486_102136"/>
<gene>
    <name evidence="1" type="ORF">SAMN05444486_102136</name>
</gene>
<name>A0A1H3JS23_9RHOB</name>